<protein>
    <submittedName>
        <fullName evidence="3">Acyltransferase</fullName>
    </submittedName>
</protein>
<evidence type="ECO:0000259" key="2">
    <source>
        <dbReference type="Pfam" id="PF01757"/>
    </source>
</evidence>
<feature type="transmembrane region" description="Helical" evidence="1">
    <location>
        <begin position="371"/>
        <end position="389"/>
    </location>
</feature>
<dbReference type="Pfam" id="PF01757">
    <property type="entry name" value="Acyl_transf_3"/>
    <property type="match status" value="1"/>
</dbReference>
<dbReference type="InterPro" id="IPR050879">
    <property type="entry name" value="Acyltransferase_3"/>
</dbReference>
<accession>A0A158HA54</accession>
<keyword evidence="1" id="KW-0472">Membrane</keyword>
<feature type="transmembrane region" description="Helical" evidence="1">
    <location>
        <begin position="204"/>
        <end position="222"/>
    </location>
</feature>
<feature type="transmembrane region" description="Helical" evidence="1">
    <location>
        <begin position="340"/>
        <end position="359"/>
    </location>
</feature>
<feature type="transmembrane region" description="Helical" evidence="1">
    <location>
        <begin position="262"/>
        <end position="281"/>
    </location>
</feature>
<evidence type="ECO:0000256" key="1">
    <source>
        <dbReference type="SAM" id="Phobius"/>
    </source>
</evidence>
<evidence type="ECO:0000313" key="4">
    <source>
        <dbReference type="Proteomes" id="UP000054893"/>
    </source>
</evidence>
<proteinExistence type="predicted"/>
<feature type="transmembrane region" description="Helical" evidence="1">
    <location>
        <begin position="95"/>
        <end position="114"/>
    </location>
</feature>
<reference evidence="3 4" key="1">
    <citation type="submission" date="2016-01" db="EMBL/GenBank/DDBJ databases">
        <authorList>
            <person name="Oliw E.H."/>
        </authorList>
    </citation>
    <scope>NUCLEOTIDE SEQUENCE [LARGE SCALE GENOMIC DNA]</scope>
    <source>
        <strain evidence="3">LMG 22029</strain>
    </source>
</reference>
<dbReference type="AlphaFoldDB" id="A0A158HA54"/>
<feature type="domain" description="Acyltransferase 3" evidence="2">
    <location>
        <begin position="67"/>
        <end position="390"/>
    </location>
</feature>
<name>A0A158HA54_CABSO</name>
<keyword evidence="1" id="KW-0812">Transmembrane</keyword>
<dbReference type="GO" id="GO:0016747">
    <property type="term" value="F:acyltransferase activity, transferring groups other than amino-acyl groups"/>
    <property type="evidence" value="ECO:0007669"/>
    <property type="project" value="InterPro"/>
</dbReference>
<dbReference type="PANTHER" id="PTHR23028:SF134">
    <property type="entry name" value="PUTATIVE (AFU_ORTHOLOGUE AFUA_4G08520)-RELATED"/>
    <property type="match status" value="1"/>
</dbReference>
<feature type="transmembrane region" description="Helical" evidence="1">
    <location>
        <begin position="288"/>
        <end position="305"/>
    </location>
</feature>
<dbReference type="Proteomes" id="UP000054893">
    <property type="component" value="Unassembled WGS sequence"/>
</dbReference>
<feature type="transmembrane region" description="Helical" evidence="1">
    <location>
        <begin position="229"/>
        <end position="250"/>
    </location>
</feature>
<dbReference type="EMBL" id="FCOC02000015">
    <property type="protein sequence ID" value="SAL40859.1"/>
    <property type="molecule type" value="Genomic_DNA"/>
</dbReference>
<dbReference type="InterPro" id="IPR002656">
    <property type="entry name" value="Acyl_transf_3_dom"/>
</dbReference>
<dbReference type="PANTHER" id="PTHR23028">
    <property type="entry name" value="ACETYLTRANSFERASE"/>
    <property type="match status" value="1"/>
</dbReference>
<keyword evidence="3" id="KW-0012">Acyltransferase</keyword>
<sequence length="411" mass="45328">MKEIGAVTTATLSFRFIFQFFLGVAPQADIFPDRDCIFSTLHWALENHDPEIMNAINAMKSTRFDLLDGLRGIAAVAVMLHHYSQHTGWDWFGGAWVAVDLFFVLSGFVIAHSYSKKILNGMTFREFAFVRLARLGPLYLFGLAIGVCAVLLSIAKTGTPQISTSQLVTATALGAFWLPYFNDIAWPFGQDVVFGAAFPLNDPSWSLFFELFVNVVFFAYLAKVRKLPNATVSILAFAAFIACTLVFHKINPGWGAKSFMVGFPRVIAEFFAGVFIFSIGLQHKHPHRIFTAVVTGAALLCFTVGDPKIAFVNSLTLVPLSVALLCSVSIGGIGKQICKVLGELSYPLYVIHFPIYRLVFELFDIRFFNPVAQTLTVASVSIVLALLLARADQELRRKLTSFRKPSAAAVS</sequence>
<evidence type="ECO:0000313" key="3">
    <source>
        <dbReference type="EMBL" id="SAL40859.1"/>
    </source>
</evidence>
<gene>
    <name evidence="3" type="ORF">AWB64_04337</name>
</gene>
<organism evidence="3 4">
    <name type="scientific">Caballeronia sordidicola</name>
    <name type="common">Burkholderia sordidicola</name>
    <dbReference type="NCBI Taxonomy" id="196367"/>
    <lineage>
        <taxon>Bacteria</taxon>
        <taxon>Pseudomonadati</taxon>
        <taxon>Pseudomonadota</taxon>
        <taxon>Betaproteobacteria</taxon>
        <taxon>Burkholderiales</taxon>
        <taxon>Burkholderiaceae</taxon>
        <taxon>Caballeronia</taxon>
    </lineage>
</organism>
<keyword evidence="1" id="KW-1133">Transmembrane helix</keyword>
<feature type="transmembrane region" description="Helical" evidence="1">
    <location>
        <begin position="311"/>
        <end position="333"/>
    </location>
</feature>
<feature type="transmembrane region" description="Helical" evidence="1">
    <location>
        <begin position="135"/>
        <end position="155"/>
    </location>
</feature>
<keyword evidence="3" id="KW-0808">Transferase</keyword>